<evidence type="ECO:0000313" key="1">
    <source>
        <dbReference type="EMBL" id="GAA4464195.1"/>
    </source>
</evidence>
<accession>A0ABP8NAQ7</accession>
<evidence type="ECO:0000313" key="2">
    <source>
        <dbReference type="Proteomes" id="UP001501175"/>
    </source>
</evidence>
<protein>
    <submittedName>
        <fullName evidence="1">Uncharacterized protein</fullName>
    </submittedName>
</protein>
<dbReference type="Proteomes" id="UP001501175">
    <property type="component" value="Unassembled WGS sequence"/>
</dbReference>
<dbReference type="EMBL" id="BAABHD010000076">
    <property type="protein sequence ID" value="GAA4464195.1"/>
    <property type="molecule type" value="Genomic_DNA"/>
</dbReference>
<proteinExistence type="predicted"/>
<sequence length="189" mass="21616">MNDLDMPPHPDLPVDVKRRMLLSQHSRTIDYATRTVVLVVPVLHYKVVETTETRLVPVLGEPQPAPQEPIIVVNEDGSTTEYPRAQPDTVTYEQQQVVTRREEPFALIGKGGNGIRRFRLMADDRRTVDIRTGLYATYTGENNEYIKPEFTYLDDLLKQGITEAGLVEAIMLRNIERKNFDGNTYEILD</sequence>
<gene>
    <name evidence="1" type="ORF">GCM10023189_43160</name>
</gene>
<comment type="caution">
    <text evidence="1">The sequence shown here is derived from an EMBL/GenBank/DDBJ whole genome shotgun (WGS) entry which is preliminary data.</text>
</comment>
<name>A0ABP8NAQ7_9BACT</name>
<organism evidence="1 2">
    <name type="scientific">Nibrella saemangeumensis</name>
    <dbReference type="NCBI Taxonomy" id="1084526"/>
    <lineage>
        <taxon>Bacteria</taxon>
        <taxon>Pseudomonadati</taxon>
        <taxon>Bacteroidota</taxon>
        <taxon>Cytophagia</taxon>
        <taxon>Cytophagales</taxon>
        <taxon>Spirosomataceae</taxon>
        <taxon>Nibrella</taxon>
    </lineage>
</organism>
<dbReference type="RefSeq" id="WP_345246972.1">
    <property type="nucleotide sequence ID" value="NZ_BAABHD010000076.1"/>
</dbReference>
<reference evidence="2" key="1">
    <citation type="journal article" date="2019" name="Int. J. Syst. Evol. Microbiol.">
        <title>The Global Catalogue of Microorganisms (GCM) 10K type strain sequencing project: providing services to taxonomists for standard genome sequencing and annotation.</title>
        <authorList>
            <consortium name="The Broad Institute Genomics Platform"/>
            <consortium name="The Broad Institute Genome Sequencing Center for Infectious Disease"/>
            <person name="Wu L."/>
            <person name="Ma J."/>
        </authorList>
    </citation>
    <scope>NUCLEOTIDE SEQUENCE [LARGE SCALE GENOMIC DNA]</scope>
    <source>
        <strain evidence="2">JCM 17927</strain>
    </source>
</reference>
<keyword evidence="2" id="KW-1185">Reference proteome</keyword>